<reference evidence="2" key="1">
    <citation type="submission" date="2019-07" db="EMBL/GenBank/DDBJ databases">
        <authorList>
            <person name="Weber M."/>
            <person name="Kostadinov I."/>
            <person name="Kostadinov D I."/>
        </authorList>
    </citation>
    <scope>NUCLEOTIDE SEQUENCE</scope>
    <source>
        <strain evidence="2">Gfbio:sag-sample-b02:053724c1-46a9-4a36-b237-ea2bf867836b</strain>
    </source>
</reference>
<keyword evidence="1" id="KW-0472">Membrane</keyword>
<evidence type="ECO:0000313" key="2">
    <source>
        <dbReference type="EMBL" id="VUX55013.1"/>
    </source>
</evidence>
<organism evidence="2">
    <name type="scientific">uncultured Woeseiaceae bacterium</name>
    <dbReference type="NCBI Taxonomy" id="1983305"/>
    <lineage>
        <taxon>Bacteria</taxon>
        <taxon>Pseudomonadati</taxon>
        <taxon>Pseudomonadota</taxon>
        <taxon>Gammaproteobacteria</taxon>
        <taxon>Woeseiales</taxon>
        <taxon>Woeseiaceae</taxon>
        <taxon>environmental samples</taxon>
    </lineage>
</organism>
<dbReference type="EMBL" id="LR633966">
    <property type="protein sequence ID" value="VUX55013.1"/>
    <property type="molecule type" value="Genomic_DNA"/>
</dbReference>
<keyword evidence="1" id="KW-1133">Transmembrane helix</keyword>
<accession>A0A7D9H6D1</accession>
<evidence type="ECO:0008006" key="3">
    <source>
        <dbReference type="Google" id="ProtNLM"/>
    </source>
</evidence>
<sequence>MEGRLGKLEANMEHVQSDCADIKTDLRTVRDKVDQVKEAIWSAKVWALLLYIGLAAVLLGTLAKGFEWL</sequence>
<name>A0A7D9H6D1_9GAMM</name>
<protein>
    <recommendedName>
        <fullName evidence="3">Hemolysin XhlA</fullName>
    </recommendedName>
</protein>
<feature type="transmembrane region" description="Helical" evidence="1">
    <location>
        <begin position="45"/>
        <end position="63"/>
    </location>
</feature>
<evidence type="ECO:0000256" key="1">
    <source>
        <dbReference type="SAM" id="Phobius"/>
    </source>
</evidence>
<dbReference type="AlphaFoldDB" id="A0A7D9H6D1"/>
<keyword evidence="1" id="KW-0812">Transmembrane</keyword>
<gene>
    <name evidence="2" type="ORF">JTBB02_V1_110005</name>
</gene>
<proteinExistence type="predicted"/>